<reference evidence="3" key="1">
    <citation type="journal article" date="2019" name="Int. J. Syst. Evol. Microbiol.">
        <title>The Global Catalogue of Microorganisms (GCM) 10K type strain sequencing project: providing services to taxonomists for standard genome sequencing and annotation.</title>
        <authorList>
            <consortium name="The Broad Institute Genomics Platform"/>
            <consortium name="The Broad Institute Genome Sequencing Center for Infectious Disease"/>
            <person name="Wu L."/>
            <person name="Ma J."/>
        </authorList>
    </citation>
    <scope>NUCLEOTIDE SEQUENCE [LARGE SCALE GENOMIC DNA]</scope>
    <source>
        <strain evidence="3">JCM 15442</strain>
    </source>
</reference>
<dbReference type="RefSeq" id="WP_188973566.1">
    <property type="nucleotide sequence ID" value="NZ_BMOL01000019.1"/>
</dbReference>
<dbReference type="Proteomes" id="UP000639973">
    <property type="component" value="Unassembled WGS sequence"/>
</dbReference>
<protein>
    <submittedName>
        <fullName evidence="2">Uncharacterized protein</fullName>
    </submittedName>
</protein>
<dbReference type="EMBL" id="BMOL01000019">
    <property type="protein sequence ID" value="GGL90688.1"/>
    <property type="molecule type" value="Genomic_DNA"/>
</dbReference>
<sequence length="98" mass="10648">MSLTSSPRSARPPLARSPLSRLDQPVAARGAGRVSRLWQRLCAALRVTPEQWYSRQLAQQTALDVGGRVVQLSGGRPVLMMPQDPVISGHRPAQADLP</sequence>
<gene>
    <name evidence="2" type="ORF">GCM10010840_30910</name>
</gene>
<proteinExistence type="predicted"/>
<name>A0ABQ2GDZ6_9DEIO</name>
<feature type="compositionally biased region" description="Low complexity" evidence="1">
    <location>
        <begin position="1"/>
        <end position="22"/>
    </location>
</feature>
<organism evidence="2 3">
    <name type="scientific">Deinococcus aerolatus</name>
    <dbReference type="NCBI Taxonomy" id="522487"/>
    <lineage>
        <taxon>Bacteria</taxon>
        <taxon>Thermotogati</taxon>
        <taxon>Deinococcota</taxon>
        <taxon>Deinococci</taxon>
        <taxon>Deinococcales</taxon>
        <taxon>Deinococcaceae</taxon>
        <taxon>Deinococcus</taxon>
    </lineage>
</organism>
<keyword evidence="3" id="KW-1185">Reference proteome</keyword>
<evidence type="ECO:0000313" key="2">
    <source>
        <dbReference type="EMBL" id="GGL90688.1"/>
    </source>
</evidence>
<evidence type="ECO:0000313" key="3">
    <source>
        <dbReference type="Proteomes" id="UP000639973"/>
    </source>
</evidence>
<comment type="caution">
    <text evidence="2">The sequence shown here is derived from an EMBL/GenBank/DDBJ whole genome shotgun (WGS) entry which is preliminary data.</text>
</comment>
<evidence type="ECO:0000256" key="1">
    <source>
        <dbReference type="SAM" id="MobiDB-lite"/>
    </source>
</evidence>
<accession>A0ABQ2GDZ6</accession>
<feature type="region of interest" description="Disordered" evidence="1">
    <location>
        <begin position="1"/>
        <end position="25"/>
    </location>
</feature>